<dbReference type="EMBL" id="AYLP01000213">
    <property type="protein sequence ID" value="ESS62068.1"/>
    <property type="molecule type" value="Genomic_DNA"/>
</dbReference>
<feature type="region of interest" description="Disordered" evidence="1">
    <location>
        <begin position="1"/>
        <end position="43"/>
    </location>
</feature>
<dbReference type="Proteomes" id="UP000017861">
    <property type="component" value="Unassembled WGS sequence"/>
</dbReference>
<evidence type="ECO:0000256" key="1">
    <source>
        <dbReference type="SAM" id="MobiDB-lite"/>
    </source>
</evidence>
<accession>V5BCG6</accession>
<evidence type="ECO:0000313" key="2">
    <source>
        <dbReference type="EMBL" id="ESS62068.1"/>
    </source>
</evidence>
<sequence length="268" mass="29214">MDFGTHHQALGGFGPYRTRCESPGAPNTKFRDPIAPAHRGGAARELGAHRGLAIAERERLGAHHAYAIAGARNRNTEPHSQAEEAHNSLSAREAGIAVAGRPSCRAGTEVWRHAFCTWRPFGARVYAATTLSSRQCDDDCPHLTGDCGEDIPGEPTAVSGCFGRGITTHHREYNRKRSIKPTEKASAAIITDASPHGWVVVFIPDSGGVKIAGGNGRGRLFLSCRPRCAWDALPCRPFPPSRHPPWTFRWTTLCCRERRIKAAQNQTP</sequence>
<proteinExistence type="predicted"/>
<evidence type="ECO:0000313" key="3">
    <source>
        <dbReference type="Proteomes" id="UP000017861"/>
    </source>
</evidence>
<dbReference type="VEuPathDB" id="TriTrypDB:TCDM_10287"/>
<comment type="caution">
    <text evidence="2">The sequence shown here is derived from an EMBL/GenBank/DDBJ whole genome shotgun (WGS) entry which is preliminary data.</text>
</comment>
<gene>
    <name evidence="2" type="ORF">TCDM_10287</name>
</gene>
<dbReference type="AlphaFoldDB" id="V5BCG6"/>
<organism evidence="2 3">
    <name type="scientific">Trypanosoma cruzi Dm28c</name>
    <dbReference type="NCBI Taxonomy" id="1416333"/>
    <lineage>
        <taxon>Eukaryota</taxon>
        <taxon>Discoba</taxon>
        <taxon>Euglenozoa</taxon>
        <taxon>Kinetoplastea</taxon>
        <taxon>Metakinetoplastina</taxon>
        <taxon>Trypanosomatida</taxon>
        <taxon>Trypanosomatidae</taxon>
        <taxon>Trypanosoma</taxon>
        <taxon>Schizotrypanum</taxon>
    </lineage>
</organism>
<protein>
    <submittedName>
        <fullName evidence="2">Uncharacterized protein</fullName>
    </submittedName>
</protein>
<reference evidence="2 3" key="1">
    <citation type="journal article" date="2014" name="Genome Announc.">
        <title>Trypanosoma cruzi Clone Dm28c Draft Genome Sequence.</title>
        <authorList>
            <person name="Grisard E.C."/>
            <person name="Teixeira S.M."/>
            <person name="de Almeida L.G."/>
            <person name="Stoco P.H."/>
            <person name="Gerber A.L."/>
            <person name="Talavera-Lopez C."/>
            <person name="Lima O.C."/>
            <person name="Andersson B."/>
            <person name="de Vasconcelos A.T."/>
        </authorList>
    </citation>
    <scope>NUCLEOTIDE SEQUENCE [LARGE SCALE GENOMIC DNA]</scope>
    <source>
        <strain evidence="2 3">Dm28c</strain>
    </source>
</reference>
<name>V5BCG6_TRYCR</name>